<name>A0AAD4QZ48_9BILA</name>
<keyword evidence="7" id="KW-1185">Reference proteome</keyword>
<evidence type="ECO:0000256" key="1">
    <source>
        <dbReference type="ARBA" id="ARBA00006443"/>
    </source>
</evidence>
<evidence type="ECO:0000256" key="4">
    <source>
        <dbReference type="RuleBase" id="RU367133"/>
    </source>
</evidence>
<organism evidence="6 7">
    <name type="scientific">Ditylenchus destructor</name>
    <dbReference type="NCBI Taxonomy" id="166010"/>
    <lineage>
        <taxon>Eukaryota</taxon>
        <taxon>Metazoa</taxon>
        <taxon>Ecdysozoa</taxon>
        <taxon>Nematoda</taxon>
        <taxon>Chromadorea</taxon>
        <taxon>Rhabditida</taxon>
        <taxon>Tylenchina</taxon>
        <taxon>Tylenchomorpha</taxon>
        <taxon>Sphaerularioidea</taxon>
        <taxon>Anguinidae</taxon>
        <taxon>Anguininae</taxon>
        <taxon>Ditylenchus</taxon>
    </lineage>
</organism>
<feature type="compositionally biased region" description="Pro residues" evidence="5">
    <location>
        <begin position="585"/>
        <end position="597"/>
    </location>
</feature>
<dbReference type="PANTHER" id="PTHR13091:SF0">
    <property type="entry name" value="NONSENSE-MEDIATED MRNA DECAY FACTOR SMG8"/>
    <property type="match status" value="1"/>
</dbReference>
<keyword evidence="2 4" id="KW-0866">Nonsense-mediated mRNA decay</keyword>
<evidence type="ECO:0000256" key="3">
    <source>
        <dbReference type="ARBA" id="ARBA00029509"/>
    </source>
</evidence>
<dbReference type="Pfam" id="PF10220">
    <property type="entry name" value="Smg8_Smg9"/>
    <property type="match status" value="2"/>
</dbReference>
<protein>
    <recommendedName>
        <fullName evidence="3 4">Nonsense-mediated mRNA decay factor SMG8</fullName>
    </recommendedName>
</protein>
<evidence type="ECO:0000256" key="2">
    <source>
        <dbReference type="ARBA" id="ARBA00023161"/>
    </source>
</evidence>
<dbReference type="Proteomes" id="UP001201812">
    <property type="component" value="Unassembled WGS sequence"/>
</dbReference>
<feature type="compositionally biased region" description="Basic and acidic residues" evidence="5">
    <location>
        <begin position="703"/>
        <end position="722"/>
    </location>
</feature>
<reference evidence="6" key="1">
    <citation type="submission" date="2022-01" db="EMBL/GenBank/DDBJ databases">
        <title>Genome Sequence Resource for Two Populations of Ditylenchus destructor, the Migratory Endoparasitic Phytonematode.</title>
        <authorList>
            <person name="Zhang H."/>
            <person name="Lin R."/>
            <person name="Xie B."/>
        </authorList>
    </citation>
    <scope>NUCLEOTIDE SEQUENCE</scope>
    <source>
        <strain evidence="6">BazhouSP</strain>
    </source>
</reference>
<comment type="function">
    <text evidence="4">Involved in nonsense-mediated decay (NMD) of mRNAs containing premature stop codons.</text>
</comment>
<gene>
    <name evidence="6" type="ORF">DdX_17458</name>
</gene>
<dbReference type="PANTHER" id="PTHR13091">
    <property type="entry name" value="AMPLIFIED IN BREAST CANCER 2-RELATED"/>
    <property type="match status" value="1"/>
</dbReference>
<sequence>MAQDFSTWLESCYFNLASHRDSRITTVGIVGKETDEYQKASIIDQFLLEKQCAFECGSWIPDPETSPISVLAYFAPDSSTLYLLLNGIHNVEAQVHLFSSGKFRHKSFFEKMAIVEMEEVHLMHLLFIVCHVIIFVEQACRFDTHWIRTLKAVKSLRIKAERLVKNTLADVPGCPKTWAEEGRIAVPQMLFAFNRNPLRPEMGVAKKRELLEKMEKSLEGQLVSLLKHHRIVDNYSPESALASLPPIPHVFAHIFRHKEWSGSMESTASELLEDLFGNNRLDDVDAFLAELESSCDLNGAQGERPRRHAEPDFCSFVNNAISNLRKSDTSSSKTSSTRDTMFEFPKLKHFINAGKSVYRALLEERNFDFTSVAQMINAEVLLEEEATDECVSKAKGVYEQELKKGALSAFSKQEHEEKLQSALKFLTCRLPEGERRNRLLKDLTADCTNIWKNGHQRCEAVSLTEHRCSLAVHDLQISHLSGYQLLSTCNCGRSQAVREDPFSAKQANLDFYQQTDAFDCCAKLDRIELPVFDLPVLELEGIEEIVFKESRLPEGLEFEGAINPGTVRILTKKDSEEEANFVPSISPPLPTRLPLSPPNLEAESSDLDPIMDRQLASQAYALSDDEFASLPGQECELAQGRRRDDSQATSESESIADTKEDDESEVAGQARKHSRGSSPDLEGESEDDLAKGSEKSASIGNRAKNESESSRDTQRGKSRLESHYLDSYDVHLTEGSRSAGTMASTQITGVTSTRFEEIAEKLKGKFLEHTPFTFTNKFQAHASIPRLLPLYSSWSVVCHGSSSVYNHASGLRNQPNFKTGSDYLLPWDVHLTVNGEQWDKDMVAIAPAGMADRQGRARGQRSRPLSDNGKVREKVKLFVGFDYECQRGHRFMVQNPGKALRHRRTNGTLTLDAASLMSSAQPMWMACTCKREPKQIAQLMHIHVVTPKAPVTVTLSPKVRMEACPEGYFHPGTENEAVDLGRAKYYVLRLPFAYIMPQGAIDVQKKTPGMSRDGDTWISPGHLLADCIEVKHTPIAQ</sequence>
<feature type="region of interest" description="Disordered" evidence="5">
    <location>
        <begin position="578"/>
        <end position="606"/>
    </location>
</feature>
<evidence type="ECO:0000256" key="5">
    <source>
        <dbReference type="SAM" id="MobiDB-lite"/>
    </source>
</evidence>
<accession>A0AAD4QZ48</accession>
<evidence type="ECO:0000313" key="6">
    <source>
        <dbReference type="EMBL" id="KAI1699213.1"/>
    </source>
</evidence>
<feature type="region of interest" description="Disordered" evidence="5">
    <location>
        <begin position="637"/>
        <end position="722"/>
    </location>
</feature>
<comment type="similarity">
    <text evidence="1 4">Belongs to the SMG8 family.</text>
</comment>
<dbReference type="GO" id="GO:0000184">
    <property type="term" value="P:nuclear-transcribed mRNA catabolic process, nonsense-mediated decay"/>
    <property type="evidence" value="ECO:0007669"/>
    <property type="project" value="UniProtKB-UniRule"/>
</dbReference>
<dbReference type="InterPro" id="IPR019354">
    <property type="entry name" value="SMG8-like"/>
</dbReference>
<proteinExistence type="inferred from homology"/>
<dbReference type="AlphaFoldDB" id="A0AAD4QZ48"/>
<comment type="caution">
    <text evidence="6">The sequence shown here is derived from an EMBL/GenBank/DDBJ whole genome shotgun (WGS) entry which is preliminary data.</text>
</comment>
<dbReference type="EMBL" id="JAKKPZ010000188">
    <property type="protein sequence ID" value="KAI1699213.1"/>
    <property type="molecule type" value="Genomic_DNA"/>
</dbReference>
<evidence type="ECO:0000313" key="7">
    <source>
        <dbReference type="Proteomes" id="UP001201812"/>
    </source>
</evidence>